<evidence type="ECO:0000256" key="2">
    <source>
        <dbReference type="SAM" id="MobiDB-lite"/>
    </source>
</evidence>
<reference evidence="5" key="2">
    <citation type="submission" date="2025-09" db="UniProtKB">
        <authorList>
            <consortium name="Ensembl"/>
        </authorList>
    </citation>
    <scope>IDENTIFICATION</scope>
</reference>
<keyword evidence="3" id="KW-1133">Transmembrane helix</keyword>
<keyword evidence="3" id="KW-0812">Transmembrane</keyword>
<organism evidence="5 6">
    <name type="scientific">Athene cunicularia</name>
    <name type="common">Burrowing owl</name>
    <name type="synonym">Speotyto cunicularia</name>
    <dbReference type="NCBI Taxonomy" id="194338"/>
    <lineage>
        <taxon>Eukaryota</taxon>
        <taxon>Metazoa</taxon>
        <taxon>Chordata</taxon>
        <taxon>Craniata</taxon>
        <taxon>Vertebrata</taxon>
        <taxon>Euteleostomi</taxon>
        <taxon>Archelosauria</taxon>
        <taxon>Archosauria</taxon>
        <taxon>Dinosauria</taxon>
        <taxon>Saurischia</taxon>
        <taxon>Theropoda</taxon>
        <taxon>Coelurosauria</taxon>
        <taxon>Aves</taxon>
        <taxon>Neognathae</taxon>
        <taxon>Neoaves</taxon>
        <taxon>Telluraves</taxon>
        <taxon>Strigiformes</taxon>
        <taxon>Strigidae</taxon>
        <taxon>Athene</taxon>
    </lineage>
</organism>
<keyword evidence="6" id="KW-1185">Reference proteome</keyword>
<feature type="transmembrane region" description="Helical" evidence="3">
    <location>
        <begin position="127"/>
        <end position="148"/>
    </location>
</feature>
<dbReference type="Gene3D" id="1.20.930.40">
    <property type="entry name" value="Transferrin receptor-like, dimerisation domain"/>
    <property type="match status" value="1"/>
</dbReference>
<dbReference type="Gene3D" id="3.50.30.30">
    <property type="match status" value="2"/>
</dbReference>
<dbReference type="PANTHER" id="PTHR10404:SF32">
    <property type="entry name" value="INACTIVE N-ACETYLATED-ALPHA-LINKED ACIDIC DIPEPTIDASE-LIKE PROTEIN 2"/>
    <property type="match status" value="1"/>
</dbReference>
<dbReference type="FunFam" id="3.40.630.10:FF:000101">
    <property type="entry name" value="N-acetylated alpha-linked acidic dipeptidase like 1"/>
    <property type="match status" value="1"/>
</dbReference>
<dbReference type="InterPro" id="IPR046450">
    <property type="entry name" value="PA_dom_sf"/>
</dbReference>
<keyword evidence="3" id="KW-0472">Membrane</keyword>
<feature type="domain" description="Peptidase M28" evidence="4">
    <location>
        <begin position="428"/>
        <end position="592"/>
    </location>
</feature>
<reference evidence="5" key="1">
    <citation type="submission" date="2025-08" db="UniProtKB">
        <authorList>
            <consortium name="Ensembl"/>
        </authorList>
    </citation>
    <scope>IDENTIFICATION</scope>
</reference>
<name>A0A663MP02_ATHCN</name>
<dbReference type="OMA" id="GYYAHKK"/>
<protein>
    <submittedName>
        <fullName evidence="5">N-acetylated alpha-linked acidic dipeptidase like 2</fullName>
    </submittedName>
</protein>
<dbReference type="Pfam" id="PF04389">
    <property type="entry name" value="Peptidase_M28"/>
    <property type="match status" value="1"/>
</dbReference>
<dbReference type="Gene3D" id="3.40.630.10">
    <property type="entry name" value="Zn peptidases"/>
    <property type="match status" value="2"/>
</dbReference>
<evidence type="ECO:0000313" key="6">
    <source>
        <dbReference type="Proteomes" id="UP000472269"/>
    </source>
</evidence>
<gene>
    <name evidence="5" type="primary">NAALADL2</name>
</gene>
<dbReference type="InterPro" id="IPR007484">
    <property type="entry name" value="Peptidase_M28"/>
</dbReference>
<dbReference type="SUPFAM" id="SSF53187">
    <property type="entry name" value="Zn-dependent exopeptidases"/>
    <property type="match status" value="1"/>
</dbReference>
<evidence type="ECO:0000256" key="1">
    <source>
        <dbReference type="ARBA" id="ARBA00005634"/>
    </source>
</evidence>
<comment type="similarity">
    <text evidence="1">Belongs to the peptidase M28 family. M28B subfamily.</text>
</comment>
<dbReference type="AlphaFoldDB" id="A0A663MP02"/>
<sequence length="789" mass="88333">MEENGALLGFVNFVLIDKNMAYHKVNADQRAQGHSPYLDNDELQATALELEWDMEKELEEPGFDHFRLDGAVQHHLGNSQSPDLDLEPIQPSSSPKGRFQRLQEDPDYVSHYTRQAPKSNRCSFFRILKVLCTALILFIFGVVIGYYARKKCPSPPTSQEPNNPHIYREILKEIKAENIKQIYRDLLQYPRENDVDIAMKILVQWSSQGLEDVRLVNYSVLLDLPGSSSNTVTLKNSGECFYPSGQQCDRETKTLHSQDLLYSYAAYSAKGTLEAELVDIQYGTVEDLIRIQAITNVTKKIALLKLGQSPLLYKLSLLEDAGFGGVLLYVDPCDLPKTTDLADKAFMVSLNSGGDPSTPGYASIGKCCSRHIQLMDILILQFISVACRFLGCINNFNIFFFYSSYLLTDKKVISLNIQSVTTYKTISNVIGYLKGTVFPDRYIIVGSHHNGLNTHGGQEWASSTAIITAFIQALMLKVGRGWRPDRTIVFCSWGGTSFGNIGSYEWAEDLKRVLQRNVVAYISLHNPVKGNSTLHPVASPSLQQLAAESQSFNCVEETRCPGSNVSSVQTQGDSDYFINHLGVPAMQFSYEDIKTSENSSFLFEALFPVHTTKTEELDPSFSLHETIAKLTGQVTLQIASEPVLPFNALDIALEVQNSLKGDISQLLAVASRLRDTAELFQSDEMRPANDPKERAPIRVRMLNDVLQSLEKSFLVHRVPPGLYRNILYRLDERTRQFSVLLEALEHCKLHQSNETIQAALSEVLNSINSAQVYFKAGLDVFETTLAGKK</sequence>
<dbReference type="InterPro" id="IPR039373">
    <property type="entry name" value="Peptidase_M28B"/>
</dbReference>
<feature type="region of interest" description="Disordered" evidence="2">
    <location>
        <begin position="77"/>
        <end position="101"/>
    </location>
</feature>
<dbReference type="Ensembl" id="ENSACUT00000013943.1">
    <property type="protein sequence ID" value="ENSACUP00000013068.1"/>
    <property type="gene ID" value="ENSACUG00000008823.1"/>
</dbReference>
<dbReference type="InterPro" id="IPR036757">
    <property type="entry name" value="TFR-like_dimer_dom_sf"/>
</dbReference>
<evidence type="ECO:0000313" key="5">
    <source>
        <dbReference type="Ensembl" id="ENSACUP00000013068.1"/>
    </source>
</evidence>
<accession>A0A663MP02</accession>
<dbReference type="Proteomes" id="UP000472269">
    <property type="component" value="Unplaced"/>
</dbReference>
<dbReference type="SUPFAM" id="SSF47672">
    <property type="entry name" value="Transferrin receptor-like dimerisation domain"/>
    <property type="match status" value="1"/>
</dbReference>
<proteinExistence type="inferred from homology"/>
<dbReference type="SUPFAM" id="SSF52025">
    <property type="entry name" value="PA domain"/>
    <property type="match status" value="1"/>
</dbReference>
<evidence type="ECO:0000259" key="4">
    <source>
        <dbReference type="Pfam" id="PF04389"/>
    </source>
</evidence>
<evidence type="ECO:0000256" key="3">
    <source>
        <dbReference type="SAM" id="Phobius"/>
    </source>
</evidence>
<dbReference type="PANTHER" id="PTHR10404">
    <property type="entry name" value="N-ACETYLATED-ALPHA-LINKED ACIDIC DIPEPTIDASE"/>
    <property type="match status" value="1"/>
</dbReference>